<sequence length="102" mass="11665">MTLFLEVITNFLRTIASNMTKFLAIETLQLVPPLPLCYIGYIHNLEKDLLRSHSSEWIVVVLHATNLPNKYPKKEFDLGSINQLEKAQIRVKVSLKTDPVDS</sequence>
<keyword evidence="2" id="KW-1185">Reference proteome</keyword>
<protein>
    <submittedName>
        <fullName evidence="1">Uncharacterized protein</fullName>
    </submittedName>
</protein>
<accession>A0A8T1PN97</accession>
<proteinExistence type="predicted"/>
<gene>
    <name evidence="1" type="ORF">CIPAW_09G224200</name>
</gene>
<name>A0A8T1PN97_CARIL</name>
<evidence type="ECO:0000313" key="1">
    <source>
        <dbReference type="EMBL" id="KAG6643618.1"/>
    </source>
</evidence>
<evidence type="ECO:0000313" key="2">
    <source>
        <dbReference type="Proteomes" id="UP000811609"/>
    </source>
</evidence>
<dbReference type="EMBL" id="CM031817">
    <property type="protein sequence ID" value="KAG6643618.1"/>
    <property type="molecule type" value="Genomic_DNA"/>
</dbReference>
<reference evidence="1" key="1">
    <citation type="submission" date="2020-12" db="EMBL/GenBank/DDBJ databases">
        <title>WGS assembly of Carya illinoinensis cv. Pawnee.</title>
        <authorList>
            <person name="Platts A."/>
            <person name="Shu S."/>
            <person name="Wright S."/>
            <person name="Barry K."/>
            <person name="Edger P."/>
            <person name="Pires J.C."/>
            <person name="Schmutz J."/>
        </authorList>
    </citation>
    <scope>NUCLEOTIDE SEQUENCE</scope>
    <source>
        <tissue evidence="1">Leaf</tissue>
    </source>
</reference>
<dbReference type="AlphaFoldDB" id="A0A8T1PN97"/>
<comment type="caution">
    <text evidence="1">The sequence shown here is derived from an EMBL/GenBank/DDBJ whole genome shotgun (WGS) entry which is preliminary data.</text>
</comment>
<organism evidence="1 2">
    <name type="scientific">Carya illinoinensis</name>
    <name type="common">Pecan</name>
    <dbReference type="NCBI Taxonomy" id="32201"/>
    <lineage>
        <taxon>Eukaryota</taxon>
        <taxon>Viridiplantae</taxon>
        <taxon>Streptophyta</taxon>
        <taxon>Embryophyta</taxon>
        <taxon>Tracheophyta</taxon>
        <taxon>Spermatophyta</taxon>
        <taxon>Magnoliopsida</taxon>
        <taxon>eudicotyledons</taxon>
        <taxon>Gunneridae</taxon>
        <taxon>Pentapetalae</taxon>
        <taxon>rosids</taxon>
        <taxon>fabids</taxon>
        <taxon>Fagales</taxon>
        <taxon>Juglandaceae</taxon>
        <taxon>Carya</taxon>
    </lineage>
</organism>
<dbReference type="Proteomes" id="UP000811609">
    <property type="component" value="Chromosome 9"/>
</dbReference>